<evidence type="ECO:0000313" key="2">
    <source>
        <dbReference type="EMBL" id="GAV71197.1"/>
    </source>
</evidence>
<dbReference type="AlphaFoldDB" id="A0A1Q3BTA8"/>
<accession>A0A1Q3BTA8</accession>
<keyword evidence="3" id="KW-1185">Reference proteome</keyword>
<feature type="transmembrane region" description="Helical" evidence="1">
    <location>
        <begin position="42"/>
        <end position="63"/>
    </location>
</feature>
<dbReference type="Proteomes" id="UP000187406">
    <property type="component" value="Unassembled WGS sequence"/>
</dbReference>
<dbReference type="EMBL" id="BDDD01000887">
    <property type="protein sequence ID" value="GAV71197.1"/>
    <property type="molecule type" value="Genomic_DNA"/>
</dbReference>
<protein>
    <submittedName>
        <fullName evidence="2">Uncharacterized protein</fullName>
    </submittedName>
</protein>
<keyword evidence="1" id="KW-1133">Transmembrane helix</keyword>
<evidence type="ECO:0000256" key="1">
    <source>
        <dbReference type="SAM" id="Phobius"/>
    </source>
</evidence>
<comment type="caution">
    <text evidence="2">The sequence shown here is derived from an EMBL/GenBank/DDBJ whole genome shotgun (WGS) entry which is preliminary data.</text>
</comment>
<feature type="transmembrane region" description="Helical" evidence="1">
    <location>
        <begin position="12"/>
        <end position="35"/>
    </location>
</feature>
<keyword evidence="1" id="KW-0812">Transmembrane</keyword>
<gene>
    <name evidence="2" type="ORF">CFOL_v3_14691</name>
</gene>
<dbReference type="InParanoid" id="A0A1Q3BTA8"/>
<reference evidence="3" key="1">
    <citation type="submission" date="2016-04" db="EMBL/GenBank/DDBJ databases">
        <title>Cephalotus genome sequencing.</title>
        <authorList>
            <person name="Fukushima K."/>
            <person name="Hasebe M."/>
            <person name="Fang X."/>
        </authorList>
    </citation>
    <scope>NUCLEOTIDE SEQUENCE [LARGE SCALE GENOMIC DNA]</scope>
    <source>
        <strain evidence="3">cv. St1</strain>
    </source>
</reference>
<keyword evidence="1" id="KW-0472">Membrane</keyword>
<name>A0A1Q3BTA8_CEPFO</name>
<organism evidence="2 3">
    <name type="scientific">Cephalotus follicularis</name>
    <name type="common">Albany pitcher plant</name>
    <dbReference type="NCBI Taxonomy" id="3775"/>
    <lineage>
        <taxon>Eukaryota</taxon>
        <taxon>Viridiplantae</taxon>
        <taxon>Streptophyta</taxon>
        <taxon>Embryophyta</taxon>
        <taxon>Tracheophyta</taxon>
        <taxon>Spermatophyta</taxon>
        <taxon>Magnoliopsida</taxon>
        <taxon>eudicotyledons</taxon>
        <taxon>Gunneridae</taxon>
        <taxon>Pentapetalae</taxon>
        <taxon>rosids</taxon>
        <taxon>fabids</taxon>
        <taxon>Oxalidales</taxon>
        <taxon>Cephalotaceae</taxon>
        <taxon>Cephalotus</taxon>
    </lineage>
</organism>
<sequence length="102" mass="11616">MAFDGGGFLYKSLFFVSLLCRVYCWLICDGGLCVCGLFELNLMFAVFFFWLQAMDAFFLYLVWSCCFGICDCLQRMWLFAGDEAVALSRLKTVVTGIVFVCD</sequence>
<evidence type="ECO:0000313" key="3">
    <source>
        <dbReference type="Proteomes" id="UP000187406"/>
    </source>
</evidence>
<proteinExistence type="predicted"/>